<reference evidence="2" key="1">
    <citation type="submission" date="2022-11" db="UniProtKB">
        <authorList>
            <consortium name="WormBaseParasite"/>
        </authorList>
    </citation>
    <scope>IDENTIFICATION</scope>
</reference>
<dbReference type="Proteomes" id="UP000887565">
    <property type="component" value="Unplaced"/>
</dbReference>
<keyword evidence="1" id="KW-1185">Reference proteome</keyword>
<dbReference type="WBParaSite" id="nRc.2.0.1.t45706-RA">
    <property type="protein sequence ID" value="nRc.2.0.1.t45706-RA"/>
    <property type="gene ID" value="nRc.2.0.1.g45706"/>
</dbReference>
<protein>
    <submittedName>
        <fullName evidence="2">Uncharacterized protein</fullName>
    </submittedName>
</protein>
<sequence length="63" mass="7025">MFMKLERKVFYQSGLQGNILGDSITSHPTYDSVLKKSLGYSSCAPRAQNAPLNHNLEGNRLVK</sequence>
<dbReference type="AlphaFoldDB" id="A0A915L7I6"/>
<organism evidence="1 2">
    <name type="scientific">Romanomermis culicivorax</name>
    <name type="common">Nematode worm</name>
    <dbReference type="NCBI Taxonomy" id="13658"/>
    <lineage>
        <taxon>Eukaryota</taxon>
        <taxon>Metazoa</taxon>
        <taxon>Ecdysozoa</taxon>
        <taxon>Nematoda</taxon>
        <taxon>Enoplea</taxon>
        <taxon>Dorylaimia</taxon>
        <taxon>Mermithida</taxon>
        <taxon>Mermithoidea</taxon>
        <taxon>Mermithidae</taxon>
        <taxon>Romanomermis</taxon>
    </lineage>
</organism>
<accession>A0A915L7I6</accession>
<evidence type="ECO:0000313" key="2">
    <source>
        <dbReference type="WBParaSite" id="nRc.2.0.1.t45706-RA"/>
    </source>
</evidence>
<name>A0A915L7I6_ROMCU</name>
<evidence type="ECO:0000313" key="1">
    <source>
        <dbReference type="Proteomes" id="UP000887565"/>
    </source>
</evidence>
<proteinExistence type="predicted"/>